<evidence type="ECO:0000256" key="1">
    <source>
        <dbReference type="SAM" id="MobiDB-lite"/>
    </source>
</evidence>
<feature type="region of interest" description="Disordered" evidence="1">
    <location>
        <begin position="1"/>
        <end position="134"/>
    </location>
</feature>
<proteinExistence type="predicted"/>
<name>A0AAV7UPP1_PLEWA</name>
<keyword evidence="3" id="KW-1185">Reference proteome</keyword>
<organism evidence="2 3">
    <name type="scientific">Pleurodeles waltl</name>
    <name type="common">Iberian ribbed newt</name>
    <dbReference type="NCBI Taxonomy" id="8319"/>
    <lineage>
        <taxon>Eukaryota</taxon>
        <taxon>Metazoa</taxon>
        <taxon>Chordata</taxon>
        <taxon>Craniata</taxon>
        <taxon>Vertebrata</taxon>
        <taxon>Euteleostomi</taxon>
        <taxon>Amphibia</taxon>
        <taxon>Batrachia</taxon>
        <taxon>Caudata</taxon>
        <taxon>Salamandroidea</taxon>
        <taxon>Salamandridae</taxon>
        <taxon>Pleurodelinae</taxon>
        <taxon>Pleurodeles</taxon>
    </lineage>
</organism>
<feature type="compositionally biased region" description="Basic and acidic residues" evidence="1">
    <location>
        <begin position="23"/>
        <end position="49"/>
    </location>
</feature>
<dbReference type="EMBL" id="JANPWB010000004">
    <property type="protein sequence ID" value="KAJ1191020.1"/>
    <property type="molecule type" value="Genomic_DNA"/>
</dbReference>
<accession>A0AAV7UPP1</accession>
<protein>
    <submittedName>
        <fullName evidence="2">Uncharacterized protein</fullName>
    </submittedName>
</protein>
<comment type="caution">
    <text evidence="2">The sequence shown here is derived from an EMBL/GenBank/DDBJ whole genome shotgun (WGS) entry which is preliminary data.</text>
</comment>
<gene>
    <name evidence="2" type="ORF">NDU88_000337</name>
</gene>
<evidence type="ECO:0000313" key="2">
    <source>
        <dbReference type="EMBL" id="KAJ1191020.1"/>
    </source>
</evidence>
<feature type="compositionally biased region" description="Basic and acidic residues" evidence="1">
    <location>
        <begin position="64"/>
        <end position="89"/>
    </location>
</feature>
<evidence type="ECO:0000313" key="3">
    <source>
        <dbReference type="Proteomes" id="UP001066276"/>
    </source>
</evidence>
<reference evidence="2" key="1">
    <citation type="journal article" date="2022" name="bioRxiv">
        <title>Sequencing and chromosome-scale assembly of the giantPleurodeles waltlgenome.</title>
        <authorList>
            <person name="Brown T."/>
            <person name="Elewa A."/>
            <person name="Iarovenko S."/>
            <person name="Subramanian E."/>
            <person name="Araus A.J."/>
            <person name="Petzold A."/>
            <person name="Susuki M."/>
            <person name="Suzuki K.-i.T."/>
            <person name="Hayashi T."/>
            <person name="Toyoda A."/>
            <person name="Oliveira C."/>
            <person name="Osipova E."/>
            <person name="Leigh N.D."/>
            <person name="Simon A."/>
            <person name="Yun M.H."/>
        </authorList>
    </citation>
    <scope>NUCLEOTIDE SEQUENCE</scope>
    <source>
        <strain evidence="2">20211129_DDA</strain>
        <tissue evidence="2">Liver</tissue>
    </source>
</reference>
<dbReference type="Proteomes" id="UP001066276">
    <property type="component" value="Chromosome 2_2"/>
</dbReference>
<sequence>MDAIPDSDVLRSGTNQAELPGEEGQKEALRPATNVREEEKAERGGRDNESDSEGNGERNSSSDGRSEGSKPRERDGGGGHEDGSEEKGRGSPGGSLEVESGTGRRDRKPGGTSPDPGHIVGRAWPQQVREAELT</sequence>
<dbReference type="AlphaFoldDB" id="A0AAV7UPP1"/>